<dbReference type="InterPro" id="IPR000276">
    <property type="entry name" value="GPCR_Rhodpsn"/>
</dbReference>
<dbReference type="PANTHER" id="PTHR24248:SF199">
    <property type="entry name" value="IP13425P-RELATED"/>
    <property type="match status" value="1"/>
</dbReference>
<reference evidence="10" key="1">
    <citation type="submission" date="2023-01" db="EMBL/GenBank/DDBJ databases">
        <title>Genome assembly of the deep-sea coral Lophelia pertusa.</title>
        <authorList>
            <person name="Herrera S."/>
            <person name="Cordes E."/>
        </authorList>
    </citation>
    <scope>NUCLEOTIDE SEQUENCE</scope>
    <source>
        <strain evidence="10">USNM1676648</strain>
        <tissue evidence="10">Polyp</tissue>
    </source>
</reference>
<keyword evidence="7 10" id="KW-0675">Receptor</keyword>
<organism evidence="10 11">
    <name type="scientific">Desmophyllum pertusum</name>
    <dbReference type="NCBI Taxonomy" id="174260"/>
    <lineage>
        <taxon>Eukaryota</taxon>
        <taxon>Metazoa</taxon>
        <taxon>Cnidaria</taxon>
        <taxon>Anthozoa</taxon>
        <taxon>Hexacorallia</taxon>
        <taxon>Scleractinia</taxon>
        <taxon>Caryophylliina</taxon>
        <taxon>Caryophylliidae</taxon>
        <taxon>Desmophyllum</taxon>
    </lineage>
</organism>
<dbReference type="PRINTS" id="PR00237">
    <property type="entry name" value="GPCRRHODOPSN"/>
</dbReference>
<accession>A0A9W9ZX95</accession>
<dbReference type="Gene3D" id="1.20.1070.10">
    <property type="entry name" value="Rhodopsin 7-helix transmembrane proteins"/>
    <property type="match status" value="1"/>
</dbReference>
<keyword evidence="4" id="KW-0297">G-protein coupled receptor</keyword>
<gene>
    <name evidence="10" type="primary">HTR1D_1</name>
    <name evidence="10" type="ORF">OS493_032999</name>
</gene>
<evidence type="ECO:0000313" key="10">
    <source>
        <dbReference type="EMBL" id="KAJ7389195.1"/>
    </source>
</evidence>
<evidence type="ECO:0000256" key="8">
    <source>
        <dbReference type="ARBA" id="ARBA00023224"/>
    </source>
</evidence>
<evidence type="ECO:0000256" key="7">
    <source>
        <dbReference type="ARBA" id="ARBA00023170"/>
    </source>
</evidence>
<keyword evidence="6" id="KW-1015">Disulfide bond</keyword>
<protein>
    <submittedName>
        <fullName evidence="10">5-hydroxytryptamine receptor 1D</fullName>
    </submittedName>
</protein>
<dbReference type="EMBL" id="MU825438">
    <property type="protein sequence ID" value="KAJ7389195.1"/>
    <property type="molecule type" value="Genomic_DNA"/>
</dbReference>
<evidence type="ECO:0000256" key="3">
    <source>
        <dbReference type="ARBA" id="ARBA00022989"/>
    </source>
</evidence>
<evidence type="ECO:0000256" key="5">
    <source>
        <dbReference type="ARBA" id="ARBA00023136"/>
    </source>
</evidence>
<name>A0A9W9ZX95_9CNID</name>
<evidence type="ECO:0000256" key="2">
    <source>
        <dbReference type="ARBA" id="ARBA00022692"/>
    </source>
</evidence>
<sequence>MDNQSHPENQRSENSNTTLMENEFTKQAHWSPMVVLIAVLLAILIILATTGNLVVCRLVWVCRRMQIPSFYFVASMSFSDFLMGLLVMPISLGYHISYQTTGKDTL</sequence>
<dbReference type="GO" id="GO:0005886">
    <property type="term" value="C:plasma membrane"/>
    <property type="evidence" value="ECO:0007669"/>
    <property type="project" value="TreeGrafter"/>
</dbReference>
<feature type="transmembrane region" description="Helical" evidence="9">
    <location>
        <begin position="33"/>
        <end position="60"/>
    </location>
</feature>
<dbReference type="GO" id="GO:0008227">
    <property type="term" value="F:G protein-coupled amine receptor activity"/>
    <property type="evidence" value="ECO:0007669"/>
    <property type="project" value="UniProtKB-ARBA"/>
</dbReference>
<keyword evidence="3 9" id="KW-1133">Transmembrane helix</keyword>
<dbReference type="AlphaFoldDB" id="A0A9W9ZX95"/>
<comment type="subcellular location">
    <subcellularLocation>
        <location evidence="1">Membrane</location>
        <topology evidence="1">Multi-pass membrane protein</topology>
    </subcellularLocation>
</comment>
<keyword evidence="5 9" id="KW-0472">Membrane</keyword>
<dbReference type="Proteomes" id="UP001163046">
    <property type="component" value="Unassembled WGS sequence"/>
</dbReference>
<dbReference type="PANTHER" id="PTHR24248">
    <property type="entry name" value="ADRENERGIC RECEPTOR-RELATED G-PROTEIN COUPLED RECEPTOR"/>
    <property type="match status" value="1"/>
</dbReference>
<keyword evidence="11" id="KW-1185">Reference proteome</keyword>
<dbReference type="OrthoDB" id="5989987at2759"/>
<feature type="transmembrane region" description="Helical" evidence="9">
    <location>
        <begin position="72"/>
        <end position="96"/>
    </location>
</feature>
<evidence type="ECO:0000256" key="4">
    <source>
        <dbReference type="ARBA" id="ARBA00023040"/>
    </source>
</evidence>
<evidence type="ECO:0000256" key="6">
    <source>
        <dbReference type="ARBA" id="ARBA00023157"/>
    </source>
</evidence>
<keyword evidence="2 9" id="KW-0812">Transmembrane</keyword>
<evidence type="ECO:0000256" key="1">
    <source>
        <dbReference type="ARBA" id="ARBA00004141"/>
    </source>
</evidence>
<keyword evidence="8" id="KW-0807">Transducer</keyword>
<evidence type="ECO:0000256" key="9">
    <source>
        <dbReference type="SAM" id="Phobius"/>
    </source>
</evidence>
<comment type="caution">
    <text evidence="10">The sequence shown here is derived from an EMBL/GenBank/DDBJ whole genome shotgun (WGS) entry which is preliminary data.</text>
</comment>
<proteinExistence type="predicted"/>
<dbReference type="SUPFAM" id="SSF81321">
    <property type="entry name" value="Family A G protein-coupled receptor-like"/>
    <property type="match status" value="1"/>
</dbReference>
<dbReference type="GO" id="GO:0071880">
    <property type="term" value="P:adenylate cyclase-activating adrenergic receptor signaling pathway"/>
    <property type="evidence" value="ECO:0007669"/>
    <property type="project" value="TreeGrafter"/>
</dbReference>
<dbReference type="GO" id="GO:0043410">
    <property type="term" value="P:positive regulation of MAPK cascade"/>
    <property type="evidence" value="ECO:0007669"/>
    <property type="project" value="TreeGrafter"/>
</dbReference>
<dbReference type="Pfam" id="PF00001">
    <property type="entry name" value="7tm_1"/>
    <property type="match status" value="1"/>
</dbReference>
<evidence type="ECO:0000313" key="11">
    <source>
        <dbReference type="Proteomes" id="UP001163046"/>
    </source>
</evidence>